<proteinExistence type="predicted"/>
<feature type="coiled-coil region" evidence="1">
    <location>
        <begin position="245"/>
        <end position="289"/>
    </location>
</feature>
<feature type="non-terminal residue" evidence="2">
    <location>
        <position position="416"/>
    </location>
</feature>
<evidence type="ECO:0000313" key="3">
    <source>
        <dbReference type="Proteomes" id="UP000625711"/>
    </source>
</evidence>
<comment type="caution">
    <text evidence="2">The sequence shown here is derived from an EMBL/GenBank/DDBJ whole genome shotgun (WGS) entry which is preliminary data.</text>
</comment>
<organism evidence="2 3">
    <name type="scientific">Rhynchophorus ferrugineus</name>
    <name type="common">Red palm weevil</name>
    <name type="synonym">Curculio ferrugineus</name>
    <dbReference type="NCBI Taxonomy" id="354439"/>
    <lineage>
        <taxon>Eukaryota</taxon>
        <taxon>Metazoa</taxon>
        <taxon>Ecdysozoa</taxon>
        <taxon>Arthropoda</taxon>
        <taxon>Hexapoda</taxon>
        <taxon>Insecta</taxon>
        <taxon>Pterygota</taxon>
        <taxon>Neoptera</taxon>
        <taxon>Endopterygota</taxon>
        <taxon>Coleoptera</taxon>
        <taxon>Polyphaga</taxon>
        <taxon>Cucujiformia</taxon>
        <taxon>Curculionidae</taxon>
        <taxon>Dryophthorinae</taxon>
        <taxon>Rhynchophorus</taxon>
    </lineage>
</organism>
<gene>
    <name evidence="2" type="ORF">GWI33_010080</name>
</gene>
<sequence>GDASSSSILEFCGKPNVKIYTSTIAHNTAKTATSSNGSIIKFTADSYPDSEDTSILSSASSLDMTSNTIVNNTAFTTFLYDSIGSKSLNYNILAYNEGLSCRHLLGGVGPEETAGININFNALIKSATTKSFCDLPYRNDTTSIDLSTYSQSSVMTTMQPADEYSAFMPMYFLNNVATNPLIDVDTDSNSFGCSASDQRGVSGLFNKELLLEDDRGNGCEVGSTWASQLFASDITGTNTSQVTELKNYEAQRDAYKELVDDANTEEKFLNYYKIRQAEAEQNIENLKASRRYRQVYIDIFATSTPQEVAQPNGVYQIQHLDSSLYNVEVEALGTGPDVLTNNNPEDLPTEKDSALRCEWDSKLQQLLLYRTDGKISQSGDYSYCKYTISIKSDPTIKSTGIAQATFSNIAPIANDD</sequence>
<reference evidence="2" key="1">
    <citation type="submission" date="2020-08" db="EMBL/GenBank/DDBJ databases">
        <title>Genome sequencing and assembly of the red palm weevil Rhynchophorus ferrugineus.</title>
        <authorList>
            <person name="Dias G.B."/>
            <person name="Bergman C.M."/>
            <person name="Manee M."/>
        </authorList>
    </citation>
    <scope>NUCLEOTIDE SEQUENCE</scope>
    <source>
        <strain evidence="2">AA-2017</strain>
        <tissue evidence="2">Whole larva</tissue>
    </source>
</reference>
<dbReference type="AlphaFoldDB" id="A0A834ICL1"/>
<keyword evidence="3" id="KW-1185">Reference proteome</keyword>
<name>A0A834ICL1_RHYFE</name>
<protein>
    <submittedName>
        <fullName evidence="2">Uncharacterized protein</fullName>
    </submittedName>
</protein>
<accession>A0A834ICL1</accession>
<keyword evidence="1" id="KW-0175">Coiled coil</keyword>
<evidence type="ECO:0000256" key="1">
    <source>
        <dbReference type="SAM" id="Coils"/>
    </source>
</evidence>
<feature type="non-terminal residue" evidence="2">
    <location>
        <position position="1"/>
    </location>
</feature>
<evidence type="ECO:0000313" key="2">
    <source>
        <dbReference type="EMBL" id="KAF7276562.1"/>
    </source>
</evidence>
<dbReference type="EMBL" id="JAACXV010006065">
    <property type="protein sequence ID" value="KAF7276562.1"/>
    <property type="molecule type" value="Genomic_DNA"/>
</dbReference>
<dbReference type="Proteomes" id="UP000625711">
    <property type="component" value="Unassembled WGS sequence"/>
</dbReference>